<sequence>MKRNAPDLHFPTHESSDLVQMKVMLRRGLSVDLRKGTLQGLKTGSPALRVKQSVSLETGLCLWGRAVVSLPCACPLGIVDCSGGDVFVQGGKLRLSPIHLHESARGRADSETLRSHR</sequence>
<dbReference type="EMBL" id="OX596092">
    <property type="protein sequence ID" value="CAN0563094.1"/>
    <property type="molecule type" value="Genomic_DNA"/>
</dbReference>
<accession>A0AC60A6A2</accession>
<name>A0AC60A6A2_RANTA</name>
<reference evidence="1" key="1">
    <citation type="submission" date="2023-05" db="EMBL/GenBank/DDBJ databases">
        <authorList>
            <consortium name="ELIXIR-Norway"/>
        </authorList>
    </citation>
    <scope>NUCLEOTIDE SEQUENCE</scope>
</reference>
<proteinExistence type="predicted"/>
<gene>
    <name evidence="1" type="ORF">MRATA1EN22A_LOCUS27463</name>
</gene>
<evidence type="ECO:0000313" key="1">
    <source>
        <dbReference type="EMBL" id="CAN0563094.1"/>
    </source>
</evidence>
<protein>
    <submittedName>
        <fullName evidence="1">Uncharacterized protein</fullName>
    </submittedName>
</protein>
<dbReference type="Proteomes" id="UP001162501">
    <property type="component" value="Chromosome 8"/>
</dbReference>
<evidence type="ECO:0000313" key="2">
    <source>
        <dbReference type="Proteomes" id="UP001162501"/>
    </source>
</evidence>
<reference evidence="1" key="2">
    <citation type="submission" date="2025-03" db="EMBL/GenBank/DDBJ databases">
        <authorList>
            <consortium name="ELIXIR-Norway"/>
            <consortium name="Elixir Norway"/>
        </authorList>
    </citation>
    <scope>NUCLEOTIDE SEQUENCE</scope>
</reference>
<organism evidence="1 2">
    <name type="scientific">Rangifer tarandus platyrhynchus</name>
    <name type="common">Svalbard reindeer</name>
    <dbReference type="NCBI Taxonomy" id="3082113"/>
    <lineage>
        <taxon>Eukaryota</taxon>
        <taxon>Metazoa</taxon>
        <taxon>Chordata</taxon>
        <taxon>Craniata</taxon>
        <taxon>Vertebrata</taxon>
        <taxon>Euteleostomi</taxon>
        <taxon>Mammalia</taxon>
        <taxon>Eutheria</taxon>
        <taxon>Laurasiatheria</taxon>
        <taxon>Artiodactyla</taxon>
        <taxon>Ruminantia</taxon>
        <taxon>Pecora</taxon>
        <taxon>Cervidae</taxon>
        <taxon>Odocoileinae</taxon>
        <taxon>Rangifer</taxon>
    </lineage>
</organism>